<dbReference type="RefSeq" id="WP_052883799.1">
    <property type="nucleotide sequence ID" value="NZ_CP009961.1"/>
</dbReference>
<evidence type="ECO:0000313" key="2">
    <source>
        <dbReference type="Proteomes" id="UP000067434"/>
    </source>
</evidence>
<sequence length="436" mass="51367">MSDTEALLNSWQKFSEEDRFSFAILYSNHPLFKQTIEGLSALKAYNSLPSEEEKLKYGLISSNLNPIFLSLNKEEEDLVERNLPPFPILIQEVFKRRGISEKEIEILNEPLPKNPFERRKLIKEKNEIYEKYGLIPEEWKKIEKAYQEKIWKESRKLIYLFYALTSLELYLATQNPLAPLLYLLSFPIPYQSLRYISSKISSERTRKYLNNAISLYYFLRSPTSAAISTLEFGLAAPLLSKYLEKSWPYLPRFLRKFLYEAQIYLSGIEKRKFDEKEIREILYNIKIDSENIPEYVIEKYKENVENKTIEIENPEETLLTPYTISYWRRRVVAIPEGRKLKIIDKDYVRKLAQKEGMFLEDFEKKLEAIPSRYLGYGLYEGKLVYVKDVIGILSCDLLDALAQKEGYLAILGRKSDEIVDRKLLLQSIFQSSFSKL</sequence>
<organism evidence="1 2">
    <name type="scientific">Infirmifilum uzonense</name>
    <dbReference type="NCBI Taxonomy" id="1550241"/>
    <lineage>
        <taxon>Archaea</taxon>
        <taxon>Thermoproteota</taxon>
        <taxon>Thermoprotei</taxon>
        <taxon>Thermofilales</taxon>
        <taxon>Thermofilaceae</taxon>
        <taxon>Infirmifilum</taxon>
    </lineage>
</organism>
<dbReference type="Proteomes" id="UP000067434">
    <property type="component" value="Chromosome"/>
</dbReference>
<evidence type="ECO:0000313" key="1">
    <source>
        <dbReference type="EMBL" id="AKG38396.1"/>
    </source>
</evidence>
<accession>A0A0F7CKX0</accession>
<protein>
    <submittedName>
        <fullName evidence="1">Uncharacterized protein</fullName>
    </submittedName>
</protein>
<dbReference type="AlphaFoldDB" id="A0A0F7CKX0"/>
<proteinExistence type="predicted"/>
<name>A0A0F7CKX0_9CREN</name>
<keyword evidence="2" id="KW-1185">Reference proteome</keyword>
<reference evidence="1 2" key="1">
    <citation type="journal article" date="2015" name="Stand. Genomic Sci.">
        <title>Complete genome sequence of and proposal of Thermofilum uzonense sp. nov. a novel hyperthermophilic crenarchaeon and emended description of the genus Thermofilum.</title>
        <authorList>
            <person name="Toshchakov S.V."/>
            <person name="Korzhenkov A.A."/>
            <person name="Samarov N.I."/>
            <person name="Mazunin I.O."/>
            <person name="Mozhey O.I."/>
            <person name="Shmyr I.S."/>
            <person name="Derbikova K.S."/>
            <person name="Taranov E.A."/>
            <person name="Dominova I.N."/>
            <person name="Bonch-Osmolovskaya E.A."/>
            <person name="Patrushev M.V."/>
            <person name="Podosokorskaya O.A."/>
            <person name="Kublanov I.V."/>
        </authorList>
    </citation>
    <scope>NUCLEOTIDE SEQUENCE [LARGE SCALE GENOMIC DNA]</scope>
    <source>
        <strain evidence="1 2">1807-2</strain>
    </source>
</reference>
<dbReference type="HOGENOM" id="CLU_627935_0_0_2"/>
<dbReference type="EMBL" id="CP009961">
    <property type="protein sequence ID" value="AKG38396.1"/>
    <property type="molecule type" value="Genomic_DNA"/>
</dbReference>
<dbReference type="GeneID" id="25401107"/>
<dbReference type="STRING" id="1550241.MA03_02710"/>
<gene>
    <name evidence="1" type="ORF">MA03_02710</name>
</gene>
<dbReference type="PATRIC" id="fig|1550241.5.peg.556"/>
<dbReference type="KEGG" id="thf:MA03_02710"/>